<dbReference type="PIRSF" id="PIRSF019543">
    <property type="entry name" value="Clavaminate_syn"/>
    <property type="match status" value="1"/>
</dbReference>
<feature type="domain" description="TauD/TfdA-like" evidence="7">
    <location>
        <begin position="124"/>
        <end position="316"/>
    </location>
</feature>
<sequence length="337" mass="37635">MTDLQLRTVALTHEESTEVDDLLRTLADVPVDSTVALLHRTRLAAQELPLRIRTELTGMRLYDSPRALVVTGFGIDDDRIGPTPVARPAPTPERTRNQELLLLLHAALLGEAFGWATQQNGRLVHDVLPVPGEETEQMGSSSKAELLWHTEDAFHPLRCDYVGLLCLRNHQRAVTTLGWPDLSRLTPEDRATLLEPRYLIRPDTSHTPEQNASDTRSAERFAVIAEMDDTPEHVAVLFGDPEDPYLRIDPAYMSPAPGDAAARRAYDTITTLIEDALQYVALDAGSLLLVDNYQAVHGRKPFAAAYDGRDRWLKRVNITRDLRRSRSARQSATSLLV</sequence>
<comment type="caution">
    <text evidence="8">The sequence shown here is derived from an EMBL/GenBank/DDBJ whole genome shotgun (WGS) entry which is preliminary data.</text>
</comment>
<proteinExistence type="inferred from homology"/>
<evidence type="ECO:0000256" key="1">
    <source>
        <dbReference type="ARBA" id="ARBA00008425"/>
    </source>
</evidence>
<dbReference type="STRING" id="76728.AQ490_26580"/>
<gene>
    <name evidence="8" type="ORF">AQ490_26580</name>
</gene>
<dbReference type="Gene3D" id="3.60.130.10">
    <property type="entry name" value="Clavaminate synthase-like"/>
    <property type="match status" value="1"/>
</dbReference>
<dbReference type="EMBL" id="LLZU01000031">
    <property type="protein sequence ID" value="KRV48107.1"/>
    <property type="molecule type" value="Genomic_DNA"/>
</dbReference>
<evidence type="ECO:0000256" key="2">
    <source>
        <dbReference type="ARBA" id="ARBA00022723"/>
    </source>
</evidence>
<feature type="binding site" evidence="5">
    <location>
        <position position="315"/>
    </location>
    <ligand>
        <name>2-oxoglutarate</name>
        <dbReference type="ChEBI" id="CHEBI:16810"/>
    </ligand>
</feature>
<dbReference type="eggNOG" id="COG2175">
    <property type="taxonomic scope" value="Bacteria"/>
</dbReference>
<feature type="binding site" evidence="5">
    <location>
        <position position="175"/>
    </location>
    <ligand>
        <name>2-oxoglutarate</name>
        <dbReference type="ChEBI" id="CHEBI:16810"/>
    </ligand>
</feature>
<dbReference type="OrthoDB" id="3872700at2"/>
<feature type="binding site" evidence="6">
    <location>
        <position position="297"/>
    </location>
    <ligand>
        <name>Fe cation</name>
        <dbReference type="ChEBI" id="CHEBI:24875"/>
    </ligand>
</feature>
<dbReference type="AlphaFoldDB" id="A0A0T6LPR6"/>
<reference evidence="8 9" key="1">
    <citation type="submission" date="2015-10" db="EMBL/GenBank/DDBJ databases">
        <title>Draft genome sequence of pyrrolomycin-producing Streptomyces vitaminophilus.</title>
        <authorList>
            <person name="Graham D.E."/>
            <person name="Mahan K.M."/>
            <person name="Klingeman D.M."/>
            <person name="Hettich R.L."/>
            <person name="Parry R.J."/>
        </authorList>
    </citation>
    <scope>NUCLEOTIDE SEQUENCE [LARGE SCALE GENOMIC DNA]</scope>
    <source>
        <strain evidence="8 9">ATCC 31673</strain>
    </source>
</reference>
<protein>
    <recommendedName>
        <fullName evidence="7">TauD/TfdA-like domain-containing protein</fullName>
    </recommendedName>
</protein>
<dbReference type="RefSeq" id="WP_018384054.1">
    <property type="nucleotide sequence ID" value="NZ_LLZU01000031.1"/>
</dbReference>
<keyword evidence="3" id="KW-0560">Oxidoreductase</keyword>
<dbReference type="GO" id="GO:0016491">
    <property type="term" value="F:oxidoreductase activity"/>
    <property type="evidence" value="ECO:0007669"/>
    <property type="project" value="UniProtKB-KW"/>
</dbReference>
<dbReference type="InterPro" id="IPR014503">
    <property type="entry name" value="Clavaminate_syn-like"/>
</dbReference>
<organism evidence="8 9">
    <name type="scientific">Wenjunlia vitaminophila</name>
    <name type="common">Streptomyces vitaminophilus</name>
    <dbReference type="NCBI Taxonomy" id="76728"/>
    <lineage>
        <taxon>Bacteria</taxon>
        <taxon>Bacillati</taxon>
        <taxon>Actinomycetota</taxon>
        <taxon>Actinomycetes</taxon>
        <taxon>Kitasatosporales</taxon>
        <taxon>Streptomycetaceae</taxon>
        <taxon>Wenjunlia</taxon>
    </lineage>
</organism>
<dbReference type="Proteomes" id="UP000050867">
    <property type="component" value="Unassembled WGS sequence"/>
</dbReference>
<dbReference type="NCBIfam" id="NF041363">
    <property type="entry name" value="GntD_guanitoxin"/>
    <property type="match status" value="1"/>
</dbReference>
<dbReference type="GO" id="GO:0005506">
    <property type="term" value="F:iron ion binding"/>
    <property type="evidence" value="ECO:0007669"/>
    <property type="project" value="InterPro"/>
</dbReference>
<dbReference type="Pfam" id="PF02668">
    <property type="entry name" value="TauD"/>
    <property type="match status" value="1"/>
</dbReference>
<evidence type="ECO:0000259" key="7">
    <source>
        <dbReference type="Pfam" id="PF02668"/>
    </source>
</evidence>
<evidence type="ECO:0000256" key="6">
    <source>
        <dbReference type="PIRSR" id="PIRSR019543-2"/>
    </source>
</evidence>
<comment type="similarity">
    <text evidence="1">Belongs to the clavaminate synthase family.</text>
</comment>
<feature type="binding site" evidence="5">
    <location>
        <position position="311"/>
    </location>
    <ligand>
        <name>2-oxoglutarate</name>
        <dbReference type="ChEBI" id="CHEBI:16810"/>
    </ligand>
</feature>
<dbReference type="InterPro" id="IPR003819">
    <property type="entry name" value="TauD/TfdA-like"/>
</dbReference>
<name>A0A0T6LPR6_WENVI</name>
<dbReference type="SUPFAM" id="SSF51197">
    <property type="entry name" value="Clavaminate synthase-like"/>
    <property type="match status" value="1"/>
</dbReference>
<evidence type="ECO:0000256" key="5">
    <source>
        <dbReference type="PIRSR" id="PIRSR019543-1"/>
    </source>
</evidence>
<dbReference type="InterPro" id="IPR053447">
    <property type="entry name" value="Alpha-KG_dependent_hydroxylase"/>
</dbReference>
<dbReference type="InterPro" id="IPR042098">
    <property type="entry name" value="TauD-like_sf"/>
</dbReference>
<feature type="binding site" evidence="6">
    <location>
        <position position="151"/>
    </location>
    <ligand>
        <name>Fe cation</name>
        <dbReference type="ChEBI" id="CHEBI:24875"/>
    </ligand>
</feature>
<feature type="binding site" evidence="6">
    <location>
        <position position="149"/>
    </location>
    <ligand>
        <name>Fe cation</name>
        <dbReference type="ChEBI" id="CHEBI:24875"/>
    </ligand>
</feature>
<evidence type="ECO:0000313" key="8">
    <source>
        <dbReference type="EMBL" id="KRV48107.1"/>
    </source>
</evidence>
<keyword evidence="4 6" id="KW-0408">Iron</keyword>
<evidence type="ECO:0000313" key="9">
    <source>
        <dbReference type="Proteomes" id="UP000050867"/>
    </source>
</evidence>
<dbReference type="CDD" id="cd00250">
    <property type="entry name" value="CAS_like"/>
    <property type="match status" value="1"/>
</dbReference>
<evidence type="ECO:0000256" key="4">
    <source>
        <dbReference type="ARBA" id="ARBA00023004"/>
    </source>
</evidence>
<keyword evidence="2 6" id="KW-0479">Metal-binding</keyword>
<keyword evidence="9" id="KW-1185">Reference proteome</keyword>
<accession>A0A0T6LPR6</accession>
<evidence type="ECO:0000256" key="3">
    <source>
        <dbReference type="ARBA" id="ARBA00023002"/>
    </source>
</evidence>